<sequence>METTDCLFVEMEWEECSNQVAFLGNNMAIQIAAFPFLCRLFTYKHYHKECTLTLQHFIVFFGAFELPCLQALSQGN</sequence>
<evidence type="ECO:0000313" key="2">
    <source>
        <dbReference type="Proteomes" id="UP000006729"/>
    </source>
</evidence>
<organism evidence="1 2">
    <name type="scientific">Populus trichocarpa</name>
    <name type="common">Western balsam poplar</name>
    <name type="synonym">Populus balsamifera subsp. trichocarpa</name>
    <dbReference type="NCBI Taxonomy" id="3694"/>
    <lineage>
        <taxon>Eukaryota</taxon>
        <taxon>Viridiplantae</taxon>
        <taxon>Streptophyta</taxon>
        <taxon>Embryophyta</taxon>
        <taxon>Tracheophyta</taxon>
        <taxon>Spermatophyta</taxon>
        <taxon>Magnoliopsida</taxon>
        <taxon>eudicotyledons</taxon>
        <taxon>Gunneridae</taxon>
        <taxon>Pentapetalae</taxon>
        <taxon>rosids</taxon>
        <taxon>fabids</taxon>
        <taxon>Malpighiales</taxon>
        <taxon>Salicaceae</taxon>
        <taxon>Saliceae</taxon>
        <taxon>Populus</taxon>
    </lineage>
</organism>
<evidence type="ECO:0000313" key="1">
    <source>
        <dbReference type="EMBL" id="KAI9399064.1"/>
    </source>
</evidence>
<name>A0ACC0TCN3_POPTR</name>
<dbReference type="Proteomes" id="UP000006729">
    <property type="component" value="Chromosome 2"/>
</dbReference>
<protein>
    <submittedName>
        <fullName evidence="1">Uncharacterized protein</fullName>
    </submittedName>
</protein>
<keyword evidence="2" id="KW-1185">Reference proteome</keyword>
<proteinExistence type="predicted"/>
<dbReference type="EMBL" id="CM009291">
    <property type="protein sequence ID" value="KAI9399064.1"/>
    <property type="molecule type" value="Genomic_DNA"/>
</dbReference>
<gene>
    <name evidence="1" type="ORF">POPTR_002G043701v4</name>
</gene>
<accession>A0ACC0TCN3</accession>
<reference evidence="1 2" key="1">
    <citation type="journal article" date="2006" name="Science">
        <title>The genome of black cottonwood, Populus trichocarpa (Torr. &amp; Gray).</title>
        <authorList>
            <person name="Tuskan G.A."/>
            <person name="Difazio S."/>
            <person name="Jansson S."/>
            <person name="Bohlmann J."/>
            <person name="Grigoriev I."/>
            <person name="Hellsten U."/>
            <person name="Putnam N."/>
            <person name="Ralph S."/>
            <person name="Rombauts S."/>
            <person name="Salamov A."/>
            <person name="Schein J."/>
            <person name="Sterck L."/>
            <person name="Aerts A."/>
            <person name="Bhalerao R.R."/>
            <person name="Bhalerao R.P."/>
            <person name="Blaudez D."/>
            <person name="Boerjan W."/>
            <person name="Brun A."/>
            <person name="Brunner A."/>
            <person name="Busov V."/>
            <person name="Campbell M."/>
            <person name="Carlson J."/>
            <person name="Chalot M."/>
            <person name="Chapman J."/>
            <person name="Chen G.L."/>
            <person name="Cooper D."/>
            <person name="Coutinho P.M."/>
            <person name="Couturier J."/>
            <person name="Covert S."/>
            <person name="Cronk Q."/>
            <person name="Cunningham R."/>
            <person name="Davis J."/>
            <person name="Degroeve S."/>
            <person name="Dejardin A."/>
            <person name="Depamphilis C."/>
            <person name="Detter J."/>
            <person name="Dirks B."/>
            <person name="Dubchak I."/>
            <person name="Duplessis S."/>
            <person name="Ehlting J."/>
            <person name="Ellis B."/>
            <person name="Gendler K."/>
            <person name="Goodstein D."/>
            <person name="Gribskov M."/>
            <person name="Grimwood J."/>
            <person name="Groover A."/>
            <person name="Gunter L."/>
            <person name="Hamberger B."/>
            <person name="Heinze B."/>
            <person name="Helariutta Y."/>
            <person name="Henrissat B."/>
            <person name="Holligan D."/>
            <person name="Holt R."/>
            <person name="Huang W."/>
            <person name="Islam-Faridi N."/>
            <person name="Jones S."/>
            <person name="Jones-Rhoades M."/>
            <person name="Jorgensen R."/>
            <person name="Joshi C."/>
            <person name="Kangasjarvi J."/>
            <person name="Karlsson J."/>
            <person name="Kelleher C."/>
            <person name="Kirkpatrick R."/>
            <person name="Kirst M."/>
            <person name="Kohler A."/>
            <person name="Kalluri U."/>
            <person name="Larimer F."/>
            <person name="Leebens-Mack J."/>
            <person name="Leple J.C."/>
            <person name="Locascio P."/>
            <person name="Lou Y."/>
            <person name="Lucas S."/>
            <person name="Martin F."/>
            <person name="Montanini B."/>
            <person name="Napoli C."/>
            <person name="Nelson D.R."/>
            <person name="Nelson C."/>
            <person name="Nieminen K."/>
            <person name="Nilsson O."/>
            <person name="Pereda V."/>
            <person name="Peter G."/>
            <person name="Philippe R."/>
            <person name="Pilate G."/>
            <person name="Poliakov A."/>
            <person name="Razumovskaya J."/>
            <person name="Richardson P."/>
            <person name="Rinaldi C."/>
            <person name="Ritland K."/>
            <person name="Rouze P."/>
            <person name="Ryaboy D."/>
            <person name="Schmutz J."/>
            <person name="Schrader J."/>
            <person name="Segerman B."/>
            <person name="Shin H."/>
            <person name="Siddiqui A."/>
            <person name="Sterky F."/>
            <person name="Terry A."/>
            <person name="Tsai C.J."/>
            <person name="Uberbacher E."/>
            <person name="Unneberg P."/>
            <person name="Vahala J."/>
            <person name="Wall K."/>
            <person name="Wessler S."/>
            <person name="Yang G."/>
            <person name="Yin T."/>
            <person name="Douglas C."/>
            <person name="Marra M."/>
            <person name="Sandberg G."/>
            <person name="Van de Peer Y."/>
            <person name="Rokhsar D."/>
        </authorList>
    </citation>
    <scope>NUCLEOTIDE SEQUENCE [LARGE SCALE GENOMIC DNA]</scope>
    <source>
        <strain evidence="2">cv. Nisqually</strain>
    </source>
</reference>
<comment type="caution">
    <text evidence="1">The sequence shown here is derived from an EMBL/GenBank/DDBJ whole genome shotgun (WGS) entry which is preliminary data.</text>
</comment>